<sequence>MGAGELCPDRGIIAKCGTARGRVDYPASPVNPKKTRMDFESLRDEFHFVQALGLSLPSEAEVSKFRKFKLQFEGQLPRKLYTGNNIEAEGSLPLKIVLLDARSGEVVMHGPLSSAKVEIVVLHGDFKDEMLEGWTQKKFNDSIVLARAGKGPLLSDECVIALCNGIGFVKGISFTDNSSWVRSKMFRLGAKVKPKTAKEDEVREAVSSPFEVKHRRGATYEKHSVPSLEHEVWHLKGISKDGIIHKRLKARQIYKVDDLLQQYHKDQSSLRHLIRTSTTWKAIQQIAAFFPSDVPPVQSSCGPSLIPTDPILGSTVPWSAAAASQGQQDFQMPCTPRMETSRGVDGYVDPNLGAVIDTEELLATSCDDGQNWTLDCNLPLSPSIGPLHGQATFNFPTSNLFSDVRQSTVEVGNGSFLGATRITPMGAFSPVLSVDASTSQRAKPKRRFWSKLRAVAPIRKLGRRLKPCASNVLKNSGLLSHEWVDAFLSQCAEEFQAFIPIMIEEMKKIVHSAGLRLLPDQAECSAPTPRGMQLHFLGSVPDTLYTLTKIRDVGVLLRVELLDSSGSRVEIGPKSSAEVRLVVRDGDFEVDYRADWMKEEFDKNVAKPRKAKGPLLKGDKSTSGRGLLTVFTDNSKSMRNGTFRLGLPPPPSEKCLKRSKCGQRPCKQTGVTFKDQTSQAYEVLNDSEKELVKKLRGLAYKKRDKLPRTCVPMNQIPKQVEAIGPSSFQPEIIQYTDATAEIQEESGTSKSPNDSVTAFTGDMQAIVRRTDELGTRCSRVRCNSVGAVFSMITIKVSIGQAVLAGQAWRIKRRRDEEQRIKGARGREKSSDDIFVCERVCTSKRMLKKVGAFSKDPIPDTCVTVCGVAELDACSDACARTLSCPRPPPPKKKRSKSRERGKMEMGGNFGGWERNQNLCFPAQTTVQTQAVGDPNLQIGQEVVEAVKTAIQPLMSELIEAVRFQRDQEFTAFIPKGVEAVRLQCAQELRTFIPILVGTVVIVFHIISSPHQAESSTPRNLHLRFVGSLPETLYTFSNIQDAGASLMLELCDSSGYRVEVGPESSAKVRLVVLDGDFDVDGRADWTREEFDKNVVKPRKGKGDLLKSKSEIYLSRGVANVRDIAFTDNSKAMRNGTFRLGAELVNCEVAMEAVSKEAFMVKERRLRARRKRLSLEDDTSRLKNIGDKKSEELAKVEVHTVKDFLQLYHTDGERLREILHTAENKFSETIKHAESSPLTEECYEYYDKREGIDLVLDCVFNIVSVTFKGHTSQPFEILSDSQKYASSANATTHSQACTENRRALIRGTDELETTCSRTRWQSVRAVVVMLKIAIKLSAKQGFQAPKRQRHC</sequence>
<dbReference type="PANTHER" id="PTHR31713">
    <property type="entry name" value="OS02G0177800 PROTEIN"/>
    <property type="match status" value="1"/>
</dbReference>
<dbReference type="GO" id="GO:0005634">
    <property type="term" value="C:nucleus"/>
    <property type="evidence" value="ECO:0007669"/>
    <property type="project" value="TreeGrafter"/>
</dbReference>
<dbReference type="InterPro" id="IPR046830">
    <property type="entry name" value="Calmod_bind_M"/>
</dbReference>
<proteinExistence type="predicted"/>
<dbReference type="GO" id="GO:0043565">
    <property type="term" value="F:sequence-specific DNA binding"/>
    <property type="evidence" value="ECO:0007669"/>
    <property type="project" value="TreeGrafter"/>
</dbReference>
<reference evidence="3" key="1">
    <citation type="submission" date="2022-04" db="EMBL/GenBank/DDBJ databases">
        <title>Carnegiea gigantea Genome sequencing and assembly v2.</title>
        <authorList>
            <person name="Copetti D."/>
            <person name="Sanderson M.J."/>
            <person name="Burquez A."/>
            <person name="Wojciechowski M.F."/>
        </authorList>
    </citation>
    <scope>NUCLEOTIDE SEQUENCE</scope>
    <source>
        <strain evidence="3">SGP5-SGP5p</strain>
        <tissue evidence="3">Aerial part</tissue>
    </source>
</reference>
<dbReference type="EMBL" id="JAKOGI010000035">
    <property type="protein sequence ID" value="KAJ8447795.1"/>
    <property type="molecule type" value="Genomic_DNA"/>
</dbReference>
<dbReference type="Proteomes" id="UP001153076">
    <property type="component" value="Unassembled WGS sequence"/>
</dbReference>
<dbReference type="OrthoDB" id="1875050at2759"/>
<evidence type="ECO:0000259" key="2">
    <source>
        <dbReference type="Pfam" id="PF20451"/>
    </source>
</evidence>
<protein>
    <recommendedName>
        <fullName evidence="5">Calmodulin-binding protein 60 A</fullName>
    </recommendedName>
</protein>
<dbReference type="GO" id="GO:0005516">
    <property type="term" value="F:calmodulin binding"/>
    <property type="evidence" value="ECO:0007669"/>
    <property type="project" value="InterPro"/>
</dbReference>
<dbReference type="Pfam" id="PF07887">
    <property type="entry name" value="Calmodulin_bind"/>
    <property type="match status" value="3"/>
</dbReference>
<dbReference type="GO" id="GO:0080142">
    <property type="term" value="P:regulation of salicylic acid biosynthetic process"/>
    <property type="evidence" value="ECO:0007669"/>
    <property type="project" value="TreeGrafter"/>
</dbReference>
<dbReference type="PANTHER" id="PTHR31713:SF43">
    <property type="entry name" value="CALMODULIN-BINDING PROTEIN 60 G"/>
    <property type="match status" value="1"/>
</dbReference>
<evidence type="ECO:0000259" key="1">
    <source>
        <dbReference type="Pfam" id="PF07887"/>
    </source>
</evidence>
<evidence type="ECO:0008006" key="5">
    <source>
        <dbReference type="Google" id="ProtNLM"/>
    </source>
</evidence>
<keyword evidence="4" id="KW-1185">Reference proteome</keyword>
<comment type="caution">
    <text evidence="3">The sequence shown here is derived from an EMBL/GenBank/DDBJ whole genome shotgun (WGS) entry which is preliminary data.</text>
</comment>
<name>A0A9Q1QPP3_9CARY</name>
<dbReference type="InterPro" id="IPR046831">
    <property type="entry name" value="Calmodulin_bind_N"/>
</dbReference>
<gene>
    <name evidence="3" type="ORF">Cgig2_015158</name>
</gene>
<organism evidence="3 4">
    <name type="scientific">Carnegiea gigantea</name>
    <dbReference type="NCBI Taxonomy" id="171969"/>
    <lineage>
        <taxon>Eukaryota</taxon>
        <taxon>Viridiplantae</taxon>
        <taxon>Streptophyta</taxon>
        <taxon>Embryophyta</taxon>
        <taxon>Tracheophyta</taxon>
        <taxon>Spermatophyta</taxon>
        <taxon>Magnoliopsida</taxon>
        <taxon>eudicotyledons</taxon>
        <taxon>Gunneridae</taxon>
        <taxon>Pentapetalae</taxon>
        <taxon>Caryophyllales</taxon>
        <taxon>Cactineae</taxon>
        <taxon>Cactaceae</taxon>
        <taxon>Cactoideae</taxon>
        <taxon>Echinocereeae</taxon>
        <taxon>Carnegiea</taxon>
    </lineage>
</organism>
<feature type="domain" description="Calmodulin binding protein-like N-terminal" evidence="1">
    <location>
        <begin position="1019"/>
        <end position="1160"/>
    </location>
</feature>
<feature type="domain" description="Calmodulin binding protein-like N-terminal" evidence="1">
    <location>
        <begin position="532"/>
        <end position="647"/>
    </location>
</feature>
<evidence type="ECO:0000313" key="4">
    <source>
        <dbReference type="Proteomes" id="UP001153076"/>
    </source>
</evidence>
<dbReference type="GO" id="GO:0003700">
    <property type="term" value="F:DNA-binding transcription factor activity"/>
    <property type="evidence" value="ECO:0007669"/>
    <property type="project" value="TreeGrafter"/>
</dbReference>
<feature type="domain" description="Calmodulin binding protein central" evidence="2">
    <location>
        <begin position="1172"/>
        <end position="1232"/>
    </location>
</feature>
<evidence type="ECO:0000313" key="3">
    <source>
        <dbReference type="EMBL" id="KAJ8447795.1"/>
    </source>
</evidence>
<feature type="domain" description="Calmodulin binding protein-like N-terminal" evidence="1">
    <location>
        <begin position="68"/>
        <end position="214"/>
    </location>
</feature>
<feature type="domain" description="Calmodulin binding protein central" evidence="2">
    <location>
        <begin position="228"/>
        <end position="283"/>
    </location>
</feature>
<dbReference type="InterPro" id="IPR012416">
    <property type="entry name" value="CBP60"/>
</dbReference>
<dbReference type="Pfam" id="PF20451">
    <property type="entry name" value="Calmod_bind_M"/>
    <property type="match status" value="2"/>
</dbReference>
<accession>A0A9Q1QPP3</accession>